<feature type="transmembrane region" description="Helical" evidence="1">
    <location>
        <begin position="26"/>
        <end position="47"/>
    </location>
</feature>
<keyword evidence="4" id="KW-1185">Reference proteome</keyword>
<protein>
    <recommendedName>
        <fullName evidence="2">Prepilin type IV endopeptidase peptidase domain-containing protein</fullName>
    </recommendedName>
</protein>
<dbReference type="GO" id="GO:0016020">
    <property type="term" value="C:membrane"/>
    <property type="evidence" value="ECO:0007669"/>
    <property type="project" value="InterPro"/>
</dbReference>
<dbReference type="InterPro" id="IPR000045">
    <property type="entry name" value="Prepilin_IV_endopep_pep"/>
</dbReference>
<evidence type="ECO:0000256" key="1">
    <source>
        <dbReference type="SAM" id="Phobius"/>
    </source>
</evidence>
<keyword evidence="1" id="KW-1133">Transmembrane helix</keyword>
<dbReference type="GO" id="GO:0004190">
    <property type="term" value="F:aspartic-type endopeptidase activity"/>
    <property type="evidence" value="ECO:0007669"/>
    <property type="project" value="InterPro"/>
</dbReference>
<dbReference type="EMBL" id="BKCM01000002">
    <property type="protein sequence ID" value="GEQ99923.1"/>
    <property type="molecule type" value="Genomic_DNA"/>
</dbReference>
<keyword evidence="1" id="KW-0812">Transmembrane</keyword>
<evidence type="ECO:0000259" key="2">
    <source>
        <dbReference type="Pfam" id="PF01478"/>
    </source>
</evidence>
<dbReference type="AlphaFoldDB" id="A0A5A7MX59"/>
<evidence type="ECO:0000313" key="4">
    <source>
        <dbReference type="Proteomes" id="UP000325187"/>
    </source>
</evidence>
<name>A0A5A7MX59_9PROT</name>
<evidence type="ECO:0000313" key="3">
    <source>
        <dbReference type="EMBL" id="GEQ99923.1"/>
    </source>
</evidence>
<dbReference type="Proteomes" id="UP000325187">
    <property type="component" value="Unassembled WGS sequence"/>
</dbReference>
<sequence>MLVIFNIILVVLLIWAAVHDLRTRLIPNRIPALIVLLFLPATFLGYVPNGPRICWYSAVSLPSRPQPLPLAGWAAVMPS</sequence>
<comment type="caution">
    <text evidence="3">The sequence shown here is derived from an EMBL/GenBank/DDBJ whole genome shotgun (WGS) entry which is preliminary data.</text>
</comment>
<keyword evidence="1" id="KW-0472">Membrane</keyword>
<dbReference type="Pfam" id="PF01478">
    <property type="entry name" value="Peptidase_A24"/>
    <property type="match status" value="1"/>
</dbReference>
<organism evidence="3 4">
    <name type="scientific">Iodidimonas gelatinilytica</name>
    <dbReference type="NCBI Taxonomy" id="1236966"/>
    <lineage>
        <taxon>Bacteria</taxon>
        <taxon>Pseudomonadati</taxon>
        <taxon>Pseudomonadota</taxon>
        <taxon>Alphaproteobacteria</taxon>
        <taxon>Iodidimonadales</taxon>
        <taxon>Iodidimonadaceae</taxon>
        <taxon>Iodidimonas</taxon>
    </lineage>
</organism>
<reference evidence="3 4" key="1">
    <citation type="submission" date="2019-09" db="EMBL/GenBank/DDBJ databases">
        <title>NBRP : Genome information of microbial organism related human and environment.</title>
        <authorList>
            <person name="Hattori M."/>
            <person name="Oshima K."/>
            <person name="Inaba H."/>
            <person name="Suda W."/>
            <person name="Sakamoto M."/>
            <person name="Iino T."/>
            <person name="Kitahara M."/>
            <person name="Oshida Y."/>
            <person name="Iida T."/>
            <person name="Kudo T."/>
            <person name="Itoh T."/>
            <person name="Ohkuma M."/>
        </authorList>
    </citation>
    <scope>NUCLEOTIDE SEQUENCE [LARGE SCALE GENOMIC DNA]</scope>
    <source>
        <strain evidence="3 4">Mie-1</strain>
    </source>
</reference>
<gene>
    <name evidence="3" type="ORF">JCM17845_05470</name>
</gene>
<proteinExistence type="predicted"/>
<accession>A0A5A7MX59</accession>
<feature type="domain" description="Prepilin type IV endopeptidase peptidase" evidence="2">
    <location>
        <begin position="7"/>
        <end position="50"/>
    </location>
</feature>
<dbReference type="Gene3D" id="1.20.120.1220">
    <property type="match status" value="1"/>
</dbReference>